<sequence length="53" mass="5625">MSQRKLTSVEKKGGGIAAVKAIAEEKGVHLLLVEDDKGNELVAASMKPFKVVC</sequence>
<dbReference type="RefSeq" id="WP_191043386.1">
    <property type="nucleotide sequence ID" value="NZ_JACXAA010000031.1"/>
</dbReference>
<evidence type="ECO:0000313" key="2">
    <source>
        <dbReference type="Proteomes" id="UP000653797"/>
    </source>
</evidence>
<gene>
    <name evidence="1" type="ORF">IC230_33180</name>
</gene>
<protein>
    <submittedName>
        <fullName evidence="1">Uncharacterized protein</fullName>
    </submittedName>
</protein>
<organism evidence="1 2">
    <name type="scientific">Spirosoma validum</name>
    <dbReference type="NCBI Taxonomy" id="2771355"/>
    <lineage>
        <taxon>Bacteria</taxon>
        <taxon>Pseudomonadati</taxon>
        <taxon>Bacteroidota</taxon>
        <taxon>Cytophagia</taxon>
        <taxon>Cytophagales</taxon>
        <taxon>Cytophagaceae</taxon>
        <taxon>Spirosoma</taxon>
    </lineage>
</organism>
<accession>A0A927GHI8</accession>
<reference evidence="1" key="1">
    <citation type="submission" date="2020-09" db="EMBL/GenBank/DDBJ databases">
        <authorList>
            <person name="Kim M.K."/>
        </authorList>
    </citation>
    <scope>NUCLEOTIDE SEQUENCE</scope>
    <source>
        <strain evidence="1">BT704</strain>
    </source>
</reference>
<dbReference type="Proteomes" id="UP000653797">
    <property type="component" value="Unassembled WGS sequence"/>
</dbReference>
<keyword evidence="2" id="KW-1185">Reference proteome</keyword>
<proteinExistence type="predicted"/>
<comment type="caution">
    <text evidence="1">The sequence shown here is derived from an EMBL/GenBank/DDBJ whole genome shotgun (WGS) entry which is preliminary data.</text>
</comment>
<name>A0A927GHI8_9BACT</name>
<evidence type="ECO:0000313" key="1">
    <source>
        <dbReference type="EMBL" id="MBD2757763.1"/>
    </source>
</evidence>
<dbReference type="AlphaFoldDB" id="A0A927GHI8"/>
<dbReference type="EMBL" id="JACXAA010000031">
    <property type="protein sequence ID" value="MBD2757763.1"/>
    <property type="molecule type" value="Genomic_DNA"/>
</dbReference>